<name>A0A1U9QZM4_STRNV</name>
<dbReference type="KEGG" id="snw:BBN63_29525"/>
<proteinExistence type="predicted"/>
<keyword evidence="2" id="KW-1185">Reference proteome</keyword>
<protein>
    <submittedName>
        <fullName evidence="1">Uncharacterized protein</fullName>
    </submittedName>
</protein>
<gene>
    <name evidence="1" type="ORF">BBN63_29525</name>
</gene>
<accession>A0A1U9QZM4</accession>
<dbReference type="AlphaFoldDB" id="A0A1U9QZM4"/>
<dbReference type="EMBL" id="CP018047">
    <property type="protein sequence ID" value="AQU69718.1"/>
    <property type="molecule type" value="Genomic_DNA"/>
</dbReference>
<sequence>MGRATGCGTRYEELTADGQGHVDYALPFGESYSEGDDNPICHCPRLPKQFCMACAWPQRPHGPDMRLLPVPHGLGLSRPTMVLAHLPPGRQQSMETR</sequence>
<organism evidence="1 2">
    <name type="scientific">Streptomyces niveus</name>
    <name type="common">Streptomyces spheroides</name>
    <dbReference type="NCBI Taxonomy" id="193462"/>
    <lineage>
        <taxon>Bacteria</taxon>
        <taxon>Bacillati</taxon>
        <taxon>Actinomycetota</taxon>
        <taxon>Actinomycetes</taxon>
        <taxon>Kitasatosporales</taxon>
        <taxon>Streptomycetaceae</taxon>
        <taxon>Streptomyces</taxon>
    </lineage>
</organism>
<evidence type="ECO:0000313" key="2">
    <source>
        <dbReference type="Proteomes" id="UP000189677"/>
    </source>
</evidence>
<evidence type="ECO:0000313" key="1">
    <source>
        <dbReference type="EMBL" id="AQU69718.1"/>
    </source>
</evidence>
<dbReference type="Proteomes" id="UP000189677">
    <property type="component" value="Chromosome"/>
</dbReference>
<reference evidence="1 2" key="1">
    <citation type="submission" date="2016-11" db="EMBL/GenBank/DDBJ databases">
        <title>Complete genome sequence of Streptomyces niveus SCSIO 3406.</title>
        <authorList>
            <person name="Zhu Q."/>
            <person name="Cheng W."/>
            <person name="Song Y."/>
            <person name="Li Q."/>
            <person name="Ju J."/>
        </authorList>
    </citation>
    <scope>NUCLEOTIDE SEQUENCE [LARGE SCALE GENOMIC DNA]</scope>
    <source>
        <strain evidence="1 2">SCSIO 3406</strain>
    </source>
</reference>